<dbReference type="InterPro" id="IPR020904">
    <property type="entry name" value="Sc_DH/Rdtase_CS"/>
</dbReference>
<evidence type="ECO:0000313" key="4">
    <source>
        <dbReference type="EMBL" id="GFG92005.1"/>
    </source>
</evidence>
<keyword evidence="2" id="KW-0560">Oxidoreductase</keyword>
<dbReference type="SMART" id="SM00822">
    <property type="entry name" value="PKS_KR"/>
    <property type="match status" value="1"/>
</dbReference>
<evidence type="ECO:0000256" key="2">
    <source>
        <dbReference type="ARBA" id="ARBA00023002"/>
    </source>
</evidence>
<comment type="similarity">
    <text evidence="1">Belongs to the short-chain dehydrogenases/reductases (SDR) family.</text>
</comment>
<dbReference type="Pfam" id="PF13561">
    <property type="entry name" value="adh_short_C2"/>
    <property type="match status" value="1"/>
</dbReference>
<organism evidence="4 5">
    <name type="scientific">Mycobacterium bourgelatii</name>
    <dbReference type="NCBI Taxonomy" id="1273442"/>
    <lineage>
        <taxon>Bacteria</taxon>
        <taxon>Bacillati</taxon>
        <taxon>Actinomycetota</taxon>
        <taxon>Actinomycetes</taxon>
        <taxon>Mycobacteriales</taxon>
        <taxon>Mycobacteriaceae</taxon>
        <taxon>Mycobacterium</taxon>
    </lineage>
</organism>
<gene>
    <name evidence="4" type="primary">fabG2</name>
    <name evidence="4" type="ORF">MBOU_40470</name>
</gene>
<dbReference type="SUPFAM" id="SSF51735">
    <property type="entry name" value="NAD(P)-binding Rossmann-fold domains"/>
    <property type="match status" value="1"/>
</dbReference>
<dbReference type="InterPro" id="IPR057326">
    <property type="entry name" value="KR_dom"/>
</dbReference>
<name>A0A7I9YTP6_MYCBU</name>
<dbReference type="NCBIfam" id="NF004198">
    <property type="entry name" value="PRK05653.1-3"/>
    <property type="match status" value="1"/>
</dbReference>
<protein>
    <submittedName>
        <fullName evidence="4">Putative oxidoreductase</fullName>
    </submittedName>
</protein>
<dbReference type="InterPro" id="IPR002347">
    <property type="entry name" value="SDR_fam"/>
</dbReference>
<sequence>MKYDIGPTGPARAMNGRRIQVSLLSGQSAVITGGAQGLGFAIAERFIAEGARVVLGDVNLEATQVAAKQLGGDDVALAVRCDVTQADDVQTLIQTAIDRFGALDIMVNNAGITRDATMRKMTEEQFDQVINVHLKGTWNGTRLAAAVMREQKRGVIINMSSISGKVGMIGQTNYSAAKAGIVGMTKAAAKELAYLGVRVNAIAPGLIRSAMTEAMPQRIWDSKVAEVPMGRAGEPSEVASVALFLASDMSSYMTGTVLEITGGRHL</sequence>
<evidence type="ECO:0000313" key="5">
    <source>
        <dbReference type="Proteomes" id="UP000465360"/>
    </source>
</evidence>
<dbReference type="PROSITE" id="PS00061">
    <property type="entry name" value="ADH_SHORT"/>
    <property type="match status" value="1"/>
</dbReference>
<dbReference type="GO" id="GO:0030497">
    <property type="term" value="P:fatty acid elongation"/>
    <property type="evidence" value="ECO:0007669"/>
    <property type="project" value="TreeGrafter"/>
</dbReference>
<dbReference type="PANTHER" id="PTHR42760">
    <property type="entry name" value="SHORT-CHAIN DEHYDROGENASES/REDUCTASES FAMILY MEMBER"/>
    <property type="match status" value="1"/>
</dbReference>
<dbReference type="Gene3D" id="3.40.50.720">
    <property type="entry name" value="NAD(P)-binding Rossmann-like Domain"/>
    <property type="match status" value="1"/>
</dbReference>
<dbReference type="Proteomes" id="UP000465360">
    <property type="component" value="Unassembled WGS sequence"/>
</dbReference>
<reference evidence="4 5" key="1">
    <citation type="journal article" date="2019" name="Emerg. Microbes Infect.">
        <title>Comprehensive subspecies identification of 175 nontuberculous mycobacteria species based on 7547 genomic profiles.</title>
        <authorList>
            <person name="Matsumoto Y."/>
            <person name="Kinjo T."/>
            <person name="Motooka D."/>
            <person name="Nabeya D."/>
            <person name="Jung N."/>
            <person name="Uechi K."/>
            <person name="Horii T."/>
            <person name="Iida T."/>
            <person name="Fujita J."/>
            <person name="Nakamura S."/>
        </authorList>
    </citation>
    <scope>NUCLEOTIDE SEQUENCE [LARGE SCALE GENOMIC DNA]</scope>
    <source>
        <strain evidence="4 5">JCM 30725</strain>
    </source>
</reference>
<accession>A0A7I9YTP6</accession>
<dbReference type="PRINTS" id="PR00081">
    <property type="entry name" value="GDHRDH"/>
</dbReference>
<comment type="caution">
    <text evidence="4">The sequence shown here is derived from an EMBL/GenBank/DDBJ whole genome shotgun (WGS) entry which is preliminary data.</text>
</comment>
<dbReference type="InterPro" id="IPR036291">
    <property type="entry name" value="NAD(P)-bd_dom_sf"/>
</dbReference>
<proteinExistence type="inferred from homology"/>
<feature type="domain" description="Ketoreductase" evidence="3">
    <location>
        <begin position="27"/>
        <end position="210"/>
    </location>
</feature>
<dbReference type="AlphaFoldDB" id="A0A7I9YTP6"/>
<evidence type="ECO:0000256" key="1">
    <source>
        <dbReference type="ARBA" id="ARBA00006484"/>
    </source>
</evidence>
<dbReference type="PANTHER" id="PTHR42760:SF40">
    <property type="entry name" value="3-OXOACYL-[ACYL-CARRIER-PROTEIN] REDUCTASE, CHLOROPLASTIC"/>
    <property type="match status" value="1"/>
</dbReference>
<dbReference type="PRINTS" id="PR00080">
    <property type="entry name" value="SDRFAMILY"/>
</dbReference>
<dbReference type="FunFam" id="3.40.50.720:FF:000173">
    <property type="entry name" value="3-oxoacyl-[acyl-carrier protein] reductase"/>
    <property type="match status" value="1"/>
</dbReference>
<dbReference type="EMBL" id="BLKZ01000001">
    <property type="protein sequence ID" value="GFG92005.1"/>
    <property type="molecule type" value="Genomic_DNA"/>
</dbReference>
<keyword evidence="5" id="KW-1185">Reference proteome</keyword>
<dbReference type="GO" id="GO:0016616">
    <property type="term" value="F:oxidoreductase activity, acting on the CH-OH group of donors, NAD or NADP as acceptor"/>
    <property type="evidence" value="ECO:0007669"/>
    <property type="project" value="UniProtKB-ARBA"/>
</dbReference>
<evidence type="ECO:0000259" key="3">
    <source>
        <dbReference type="SMART" id="SM00822"/>
    </source>
</evidence>
<dbReference type="NCBIfam" id="NF005559">
    <property type="entry name" value="PRK07231.1"/>
    <property type="match status" value="1"/>
</dbReference>
<dbReference type="NCBIfam" id="NF009466">
    <property type="entry name" value="PRK12826.1-2"/>
    <property type="match status" value="1"/>
</dbReference>